<protein>
    <submittedName>
        <fullName evidence="5">NADPH:quinone reductase</fullName>
    </submittedName>
</protein>
<dbReference type="InterPro" id="IPR011032">
    <property type="entry name" value="GroES-like_sf"/>
</dbReference>
<dbReference type="Proteomes" id="UP000181956">
    <property type="component" value="Chromosome I"/>
</dbReference>
<dbReference type="AlphaFoldDB" id="A0A1H1XYT6"/>
<dbReference type="Pfam" id="PF00107">
    <property type="entry name" value="ADH_zinc_N"/>
    <property type="match status" value="1"/>
</dbReference>
<proteinExistence type="predicted"/>
<dbReference type="SMART" id="SM00829">
    <property type="entry name" value="PKS_ER"/>
    <property type="match status" value="1"/>
</dbReference>
<name>A0A1H1XYT6_9MICO</name>
<dbReference type="GO" id="GO:0016651">
    <property type="term" value="F:oxidoreductase activity, acting on NAD(P)H"/>
    <property type="evidence" value="ECO:0007669"/>
    <property type="project" value="TreeGrafter"/>
</dbReference>
<accession>A0A1H1XYT6</accession>
<dbReference type="EMBL" id="LT629742">
    <property type="protein sequence ID" value="SDT13906.1"/>
    <property type="molecule type" value="Genomic_DNA"/>
</dbReference>
<dbReference type="RefSeq" id="WP_083364682.1">
    <property type="nucleotide sequence ID" value="NZ_LT629742.1"/>
</dbReference>
<organism evidence="5 6">
    <name type="scientific">Microterricola viridarii</name>
    <dbReference type="NCBI Taxonomy" id="412690"/>
    <lineage>
        <taxon>Bacteria</taxon>
        <taxon>Bacillati</taxon>
        <taxon>Actinomycetota</taxon>
        <taxon>Actinomycetes</taxon>
        <taxon>Micrococcales</taxon>
        <taxon>Microbacteriaceae</taxon>
        <taxon>Microterricola</taxon>
    </lineage>
</organism>
<keyword evidence="6" id="KW-1185">Reference proteome</keyword>
<dbReference type="SUPFAM" id="SSF50129">
    <property type="entry name" value="GroES-like"/>
    <property type="match status" value="1"/>
</dbReference>
<dbReference type="PANTHER" id="PTHR48106:SF18">
    <property type="entry name" value="QUINONE OXIDOREDUCTASE PIG3"/>
    <property type="match status" value="1"/>
</dbReference>
<dbReference type="GO" id="GO:0070402">
    <property type="term" value="F:NADPH binding"/>
    <property type="evidence" value="ECO:0007669"/>
    <property type="project" value="TreeGrafter"/>
</dbReference>
<dbReference type="Pfam" id="PF08240">
    <property type="entry name" value="ADH_N"/>
    <property type="match status" value="1"/>
</dbReference>
<dbReference type="Gene3D" id="3.40.50.720">
    <property type="entry name" value="NAD(P)-binding Rossmann-like Domain"/>
    <property type="match status" value="1"/>
</dbReference>
<dbReference type="Gene3D" id="3.90.180.10">
    <property type="entry name" value="Medium-chain alcohol dehydrogenases, catalytic domain"/>
    <property type="match status" value="1"/>
</dbReference>
<dbReference type="InterPro" id="IPR013154">
    <property type="entry name" value="ADH-like_N"/>
</dbReference>
<reference evidence="6" key="1">
    <citation type="submission" date="2016-10" db="EMBL/GenBank/DDBJ databases">
        <authorList>
            <person name="Varghese N."/>
            <person name="Submissions S."/>
        </authorList>
    </citation>
    <scope>NUCLEOTIDE SEQUENCE [LARGE SCALE GENOMIC DNA]</scope>
    <source>
        <strain evidence="6">DSM 21772</strain>
    </source>
</reference>
<evidence type="ECO:0000313" key="6">
    <source>
        <dbReference type="Proteomes" id="UP000181956"/>
    </source>
</evidence>
<evidence type="ECO:0000259" key="4">
    <source>
        <dbReference type="SMART" id="SM00829"/>
    </source>
</evidence>
<dbReference type="CDD" id="cd05289">
    <property type="entry name" value="MDR_like_2"/>
    <property type="match status" value="1"/>
</dbReference>
<dbReference type="InterPro" id="IPR036291">
    <property type="entry name" value="NAD(P)-bd_dom_sf"/>
</dbReference>
<feature type="region of interest" description="Disordered" evidence="3">
    <location>
        <begin position="379"/>
        <end position="422"/>
    </location>
</feature>
<gene>
    <name evidence="5" type="ORF">SAMN04489834_2916</name>
</gene>
<keyword evidence="2" id="KW-0560">Oxidoreductase</keyword>
<dbReference type="OrthoDB" id="3727682at2"/>
<dbReference type="InterPro" id="IPR013149">
    <property type="entry name" value="ADH-like_C"/>
</dbReference>
<dbReference type="STRING" id="412690.SAMN04489834_2916"/>
<dbReference type="SUPFAM" id="SSF51735">
    <property type="entry name" value="NAD(P)-binding Rossmann-fold domains"/>
    <property type="match status" value="1"/>
</dbReference>
<evidence type="ECO:0000256" key="3">
    <source>
        <dbReference type="SAM" id="MobiDB-lite"/>
    </source>
</evidence>
<feature type="compositionally biased region" description="Acidic residues" evidence="3">
    <location>
        <begin position="404"/>
        <end position="422"/>
    </location>
</feature>
<evidence type="ECO:0000256" key="2">
    <source>
        <dbReference type="ARBA" id="ARBA00023002"/>
    </source>
</evidence>
<dbReference type="InterPro" id="IPR020843">
    <property type="entry name" value="ER"/>
</dbReference>
<evidence type="ECO:0000256" key="1">
    <source>
        <dbReference type="ARBA" id="ARBA00022857"/>
    </source>
</evidence>
<evidence type="ECO:0000313" key="5">
    <source>
        <dbReference type="EMBL" id="SDT13906.1"/>
    </source>
</evidence>
<dbReference type="PANTHER" id="PTHR48106">
    <property type="entry name" value="QUINONE OXIDOREDUCTASE PIG3-RELATED"/>
    <property type="match status" value="1"/>
</dbReference>
<feature type="domain" description="Enoyl reductase (ER)" evidence="4">
    <location>
        <begin position="11"/>
        <end position="327"/>
    </location>
</feature>
<keyword evidence="1" id="KW-0521">NADP</keyword>
<sequence length="422" mass="44866">MPKAVKFSQYGGPEVLEVVDIDMPVPGEGEVLIEVVAAGVNPADSRLREGKLADRIPAHFPQGQGSDFAGFVRGIGPGVTGWSVNDEVIGHVSRGSHATHLTVPATNITPKPPHLPWEVAGSLFVTGTTAWAAINAVDIGQGDTVVISAAAGGVGCIAAQLARLRGAKVIGTVSERNADFLRQLDVIPVIHDGDVAGQIRELAPEGVDVYLDAFGGQNLEIARELNVKEARIRSVVDWDGVFDYGLDEYGRTKPGTRGSGAAASRADGSDIADESAEEYGHEVVSRLARLAVQHRLLLPISDIFAIDEVREAFEELDRGHVRGKILLGMHPVGYSRQRVHGATAHGVALKESASTVDVPTKHARMRVFENLPPVLGHLRGQHHPHPSEQLDAEEAAEAAALAEAEAEAEAETEEEGEPVIDR</sequence>